<feature type="domain" description="GmrSD restriction endonucleases C-terminal" evidence="2">
    <location>
        <begin position="507"/>
        <end position="543"/>
    </location>
</feature>
<protein>
    <submittedName>
        <fullName evidence="3">DUF262 domain-containing protein</fullName>
    </submittedName>
</protein>
<dbReference type="InterPro" id="IPR004919">
    <property type="entry name" value="GmrSD_N"/>
</dbReference>
<evidence type="ECO:0000313" key="3">
    <source>
        <dbReference type="EMBL" id="MDN3702100.1"/>
    </source>
</evidence>
<dbReference type="RefSeq" id="WP_261840040.1">
    <property type="nucleotide sequence ID" value="NZ_AP025459.1"/>
</dbReference>
<proteinExistence type="predicted"/>
<keyword evidence="4" id="KW-1185">Reference proteome</keyword>
<dbReference type="InterPro" id="IPR011089">
    <property type="entry name" value="GmrSD_C"/>
</dbReference>
<feature type="domain" description="GmrSD restriction endonucleases N-terminal" evidence="1">
    <location>
        <begin position="12"/>
        <end position="209"/>
    </location>
</feature>
<name>A0ABT8CM84_9VIBR</name>
<dbReference type="Pfam" id="PF03235">
    <property type="entry name" value="GmrSD_N"/>
    <property type="match status" value="1"/>
</dbReference>
<evidence type="ECO:0000259" key="2">
    <source>
        <dbReference type="Pfam" id="PF07510"/>
    </source>
</evidence>
<dbReference type="Pfam" id="PF07510">
    <property type="entry name" value="GmrSD_C"/>
    <property type="match status" value="1"/>
</dbReference>
<evidence type="ECO:0000313" key="4">
    <source>
        <dbReference type="Proteomes" id="UP001223712"/>
    </source>
</evidence>
<organism evidence="3 4">
    <name type="scientific">Vibrio artabrorum</name>
    <dbReference type="NCBI Taxonomy" id="446374"/>
    <lineage>
        <taxon>Bacteria</taxon>
        <taxon>Pseudomonadati</taxon>
        <taxon>Pseudomonadota</taxon>
        <taxon>Gammaproteobacteria</taxon>
        <taxon>Vibrionales</taxon>
        <taxon>Vibrionaceae</taxon>
        <taxon>Vibrio</taxon>
    </lineage>
</organism>
<dbReference type="PANTHER" id="PTHR35149:SF1">
    <property type="entry name" value="DUF5655 DOMAIN-CONTAINING PROTEIN"/>
    <property type="match status" value="1"/>
</dbReference>
<evidence type="ECO:0000259" key="1">
    <source>
        <dbReference type="Pfam" id="PF03235"/>
    </source>
</evidence>
<sequence length="602" mass="69950">MSDNNELVLKPISELLDKSFYIPAYQRGYRWTERQVTELLNDIKEFQQQAEEGPREAFYCLQPIVVKKHNDSWELVDGQQRLTTIFIILTCLKEVATLLGLGSYKLSYETRENSAAFLENINTERSNENIDFFHISQAKEAIVKWFAKQEPTYKVKFLQTLLNSDEMGKNVKIIWYEIGQSENATAVFTRLNVGKIPLVNAELVKALFLKSSNFSKSHDAKHLHQLSIAKEWDAIEKCLQDDAFWYFISNKPNKTNRIELVLNLASKDLCSEGIQRGDPLKTFLQFNQLLMDSSKSVVTEWLKIKQCFMTLEEWYNDRALFHLIGYLVTQDISIDALFLLHKQSSSKLAFKKALIHKIFTPLFSPLSLDNLSLESIAEALMQLNYGRDNQKIKKLLILFNVASLLANPKTNTRFQFERFKAEDWDIEHIRSVASEMPNSKDKQKVWLRNIVEYISDEHAFEPDERPDSYIEDAQKIKESASALLESRLFDSVLFENIFQKVIELYDPHSHEEVDNSIGNLTLLDSYTNRSYQNAVFPIKRFRIIALDKQATFVPLCTKNVFLKYYSKQVDKMLFWESKDSQDHQQAIAEMVYGFLGGKGVYR</sequence>
<gene>
    <name evidence="3" type="ORF">QWY96_16525</name>
</gene>
<comment type="caution">
    <text evidence="3">The sequence shown here is derived from an EMBL/GenBank/DDBJ whole genome shotgun (WGS) entry which is preliminary data.</text>
</comment>
<dbReference type="Proteomes" id="UP001223712">
    <property type="component" value="Unassembled WGS sequence"/>
</dbReference>
<reference evidence="4" key="1">
    <citation type="journal article" date="2019" name="Int. J. Syst. Evol. Microbiol.">
        <title>The Global Catalogue of Microorganisms (GCM) 10K type strain sequencing project: providing services to taxonomists for standard genome sequencing and annotation.</title>
        <authorList>
            <consortium name="The Broad Institute Genomics Platform"/>
            <consortium name="The Broad Institute Genome Sequencing Center for Infectious Disease"/>
            <person name="Wu L."/>
            <person name="Ma J."/>
        </authorList>
    </citation>
    <scope>NUCLEOTIDE SEQUENCE [LARGE SCALE GENOMIC DNA]</scope>
    <source>
        <strain evidence="4">CECT 7226</strain>
    </source>
</reference>
<dbReference type="CDD" id="cd16387">
    <property type="entry name" value="ParB_N_Srx"/>
    <property type="match status" value="1"/>
</dbReference>
<dbReference type="PANTHER" id="PTHR35149">
    <property type="entry name" value="SLL5132 PROTEIN"/>
    <property type="match status" value="1"/>
</dbReference>
<dbReference type="EMBL" id="JAUFQY010000002">
    <property type="protein sequence ID" value="MDN3702100.1"/>
    <property type="molecule type" value="Genomic_DNA"/>
</dbReference>
<accession>A0ABT8CM84</accession>